<dbReference type="OrthoDB" id="1036575at2"/>
<evidence type="ECO:0000313" key="2">
    <source>
        <dbReference type="EMBL" id="SEL09679.1"/>
    </source>
</evidence>
<name>A0A1H7MF32_9SPHI</name>
<dbReference type="Proteomes" id="UP000198916">
    <property type="component" value="Unassembled WGS sequence"/>
</dbReference>
<sequence length="158" mass="17676">MNEIKIIRVAQGKNSTLSHLYIGGLFACYLLEDSVRKEKIQGLTCIPEGEYLLSLNSWAGMNAKYAPKYPKLHQGMIEITEIPNYQLVFIHIGNYHTQTAGCPLTGSYWQLLDGDYQVMHSTAAYKYVYPLLVGEIGKGNNRIEVLNQCSTSGSPSLR</sequence>
<accession>A0A1H7MF32</accession>
<dbReference type="RefSeq" id="WP_090605036.1">
    <property type="nucleotide sequence ID" value="NZ_FNZR01000003.1"/>
</dbReference>
<feature type="domain" description="DUF5675" evidence="1">
    <location>
        <begin position="5"/>
        <end position="131"/>
    </location>
</feature>
<dbReference type="STRING" id="332977.SAMN05421740_103486"/>
<organism evidence="2 3">
    <name type="scientific">Parapedobacter koreensis</name>
    <dbReference type="NCBI Taxonomy" id="332977"/>
    <lineage>
        <taxon>Bacteria</taxon>
        <taxon>Pseudomonadati</taxon>
        <taxon>Bacteroidota</taxon>
        <taxon>Sphingobacteriia</taxon>
        <taxon>Sphingobacteriales</taxon>
        <taxon>Sphingobacteriaceae</taxon>
        <taxon>Parapedobacter</taxon>
    </lineage>
</organism>
<reference evidence="3" key="1">
    <citation type="submission" date="2016-10" db="EMBL/GenBank/DDBJ databases">
        <authorList>
            <person name="Varghese N."/>
            <person name="Submissions S."/>
        </authorList>
    </citation>
    <scope>NUCLEOTIDE SEQUENCE [LARGE SCALE GENOMIC DNA]</scope>
    <source>
        <strain evidence="3">Jip14</strain>
    </source>
</reference>
<proteinExistence type="predicted"/>
<dbReference type="AlphaFoldDB" id="A0A1H7MF32"/>
<dbReference type="PROSITE" id="PS51257">
    <property type="entry name" value="PROKAR_LIPOPROTEIN"/>
    <property type="match status" value="1"/>
</dbReference>
<dbReference type="InterPro" id="IPR043732">
    <property type="entry name" value="DUF5675"/>
</dbReference>
<evidence type="ECO:0000313" key="3">
    <source>
        <dbReference type="Proteomes" id="UP000198916"/>
    </source>
</evidence>
<keyword evidence="3" id="KW-1185">Reference proteome</keyword>
<gene>
    <name evidence="2" type="ORF">SAMN05421740_103486</name>
</gene>
<dbReference type="Pfam" id="PF18925">
    <property type="entry name" value="DUF5675"/>
    <property type="match status" value="1"/>
</dbReference>
<dbReference type="EMBL" id="FNZR01000003">
    <property type="protein sequence ID" value="SEL09679.1"/>
    <property type="molecule type" value="Genomic_DNA"/>
</dbReference>
<evidence type="ECO:0000259" key="1">
    <source>
        <dbReference type="Pfam" id="PF18925"/>
    </source>
</evidence>
<protein>
    <recommendedName>
        <fullName evidence="1">DUF5675 domain-containing protein</fullName>
    </recommendedName>
</protein>